<dbReference type="Gene3D" id="3.40.1410.10">
    <property type="entry name" value="Chorismate lyase-like"/>
    <property type="match status" value="1"/>
</dbReference>
<dbReference type="SMART" id="SM00345">
    <property type="entry name" value="HTH_GNTR"/>
    <property type="match status" value="1"/>
</dbReference>
<keyword evidence="2 5" id="KW-0238">DNA-binding</keyword>
<evidence type="ECO:0000259" key="4">
    <source>
        <dbReference type="PROSITE" id="PS50949"/>
    </source>
</evidence>
<dbReference type="CDD" id="cd07377">
    <property type="entry name" value="WHTH_GntR"/>
    <property type="match status" value="1"/>
</dbReference>
<dbReference type="PRINTS" id="PR00035">
    <property type="entry name" value="HTHGNTR"/>
</dbReference>
<dbReference type="SUPFAM" id="SSF64288">
    <property type="entry name" value="Chorismate lyase-like"/>
    <property type="match status" value="1"/>
</dbReference>
<reference evidence="5 6" key="1">
    <citation type="submission" date="2019-03" db="EMBL/GenBank/DDBJ databases">
        <title>Genomic Encyclopedia of Type Strains, Phase IV (KMG-IV): sequencing the most valuable type-strain genomes for metagenomic binning, comparative biology and taxonomic classification.</title>
        <authorList>
            <person name="Goeker M."/>
        </authorList>
    </citation>
    <scope>NUCLEOTIDE SEQUENCE [LARGE SCALE GENOMIC DNA]</scope>
    <source>
        <strain evidence="5 6">DSM 25903</strain>
    </source>
</reference>
<feature type="domain" description="HTH gntR-type" evidence="4">
    <location>
        <begin position="12"/>
        <end position="80"/>
    </location>
</feature>
<dbReference type="InterPro" id="IPR028978">
    <property type="entry name" value="Chorismate_lyase_/UTRA_dom_sf"/>
</dbReference>
<dbReference type="Proteomes" id="UP000295122">
    <property type="component" value="Unassembled WGS sequence"/>
</dbReference>
<dbReference type="PANTHER" id="PTHR44846:SF1">
    <property type="entry name" value="MANNOSYL-D-GLYCERATE TRANSPORT_METABOLISM SYSTEM REPRESSOR MNGR-RELATED"/>
    <property type="match status" value="1"/>
</dbReference>
<dbReference type="InterPro" id="IPR011663">
    <property type="entry name" value="UTRA"/>
</dbReference>
<dbReference type="SUPFAM" id="SSF46785">
    <property type="entry name" value="Winged helix' DNA-binding domain"/>
    <property type="match status" value="1"/>
</dbReference>
<dbReference type="Gene3D" id="1.10.10.10">
    <property type="entry name" value="Winged helix-like DNA-binding domain superfamily/Winged helix DNA-binding domain"/>
    <property type="match status" value="1"/>
</dbReference>
<keyword evidence="6" id="KW-1185">Reference proteome</keyword>
<dbReference type="PANTHER" id="PTHR44846">
    <property type="entry name" value="MANNOSYL-D-GLYCERATE TRANSPORT/METABOLISM SYSTEM REPRESSOR MNGR-RELATED"/>
    <property type="match status" value="1"/>
</dbReference>
<dbReference type="GO" id="GO:0045892">
    <property type="term" value="P:negative regulation of DNA-templated transcription"/>
    <property type="evidence" value="ECO:0007669"/>
    <property type="project" value="TreeGrafter"/>
</dbReference>
<accession>A0A4R7BT42</accession>
<dbReference type="InterPro" id="IPR036390">
    <property type="entry name" value="WH_DNA-bd_sf"/>
</dbReference>
<dbReference type="Pfam" id="PF07702">
    <property type="entry name" value="UTRA"/>
    <property type="match status" value="1"/>
</dbReference>
<dbReference type="InterPro" id="IPR050679">
    <property type="entry name" value="Bact_HTH_transcr_reg"/>
</dbReference>
<dbReference type="PROSITE" id="PS50949">
    <property type="entry name" value="HTH_GNTR"/>
    <property type="match status" value="1"/>
</dbReference>
<evidence type="ECO:0000256" key="3">
    <source>
        <dbReference type="ARBA" id="ARBA00023163"/>
    </source>
</evidence>
<dbReference type="Pfam" id="PF00392">
    <property type="entry name" value="GntR"/>
    <property type="match status" value="1"/>
</dbReference>
<evidence type="ECO:0000313" key="5">
    <source>
        <dbReference type="EMBL" id="TDR88072.1"/>
    </source>
</evidence>
<keyword evidence="1" id="KW-0805">Transcription regulation</keyword>
<gene>
    <name evidence="5" type="ORF">EV668_3937</name>
</gene>
<dbReference type="SMART" id="SM00866">
    <property type="entry name" value="UTRA"/>
    <property type="match status" value="1"/>
</dbReference>
<protein>
    <submittedName>
        <fullName evidence="5">DNA-binding GntR family transcriptional regulator</fullName>
    </submittedName>
</protein>
<dbReference type="EMBL" id="SNZR01000015">
    <property type="protein sequence ID" value="TDR88072.1"/>
    <property type="molecule type" value="Genomic_DNA"/>
</dbReference>
<dbReference type="InterPro" id="IPR000524">
    <property type="entry name" value="Tscrpt_reg_HTH_GntR"/>
</dbReference>
<name>A0A4R7BT42_9HYPH</name>
<evidence type="ECO:0000256" key="1">
    <source>
        <dbReference type="ARBA" id="ARBA00023015"/>
    </source>
</evidence>
<dbReference type="RefSeq" id="WP_166652554.1">
    <property type="nucleotide sequence ID" value="NZ_SNZR01000015.1"/>
</dbReference>
<dbReference type="GO" id="GO:0003700">
    <property type="term" value="F:DNA-binding transcription factor activity"/>
    <property type="evidence" value="ECO:0007669"/>
    <property type="project" value="InterPro"/>
</dbReference>
<dbReference type="InterPro" id="IPR036388">
    <property type="entry name" value="WH-like_DNA-bd_sf"/>
</dbReference>
<comment type="caution">
    <text evidence="5">The sequence shown here is derived from an EMBL/GenBank/DDBJ whole genome shotgun (WGS) entry which is preliminary data.</text>
</comment>
<keyword evidence="3" id="KW-0804">Transcription</keyword>
<proteinExistence type="predicted"/>
<dbReference type="AlphaFoldDB" id="A0A4R7BT42"/>
<dbReference type="GO" id="GO:0003677">
    <property type="term" value="F:DNA binding"/>
    <property type="evidence" value="ECO:0007669"/>
    <property type="project" value="UniProtKB-KW"/>
</dbReference>
<evidence type="ECO:0000256" key="2">
    <source>
        <dbReference type="ARBA" id="ARBA00023125"/>
    </source>
</evidence>
<organism evidence="5 6">
    <name type="scientific">Enterovirga rhinocerotis</name>
    <dbReference type="NCBI Taxonomy" id="1339210"/>
    <lineage>
        <taxon>Bacteria</taxon>
        <taxon>Pseudomonadati</taxon>
        <taxon>Pseudomonadota</taxon>
        <taxon>Alphaproteobacteria</taxon>
        <taxon>Hyphomicrobiales</taxon>
        <taxon>Methylobacteriaceae</taxon>
        <taxon>Enterovirga</taxon>
    </lineage>
</organism>
<sequence>MSSNSPHQTSSPVRHRELAGELIDELASARYAVGARYPTEQELQRRFGVGRHTVREALKIMTEQGLLGRRRKTGTVVLAMRPPSTYVHTLRDFDGLFDFAHTTDLRVLHTGFVSHPRILPADLQEEGDGRWFRVAGIRYRKGQSEPLCWSEVMVAARFAPDRAAVEAGDRAIYEITLERHGIKLGHVEQDISAVPLPATLAASLEAGDVRAGLLVRRRYVTPTGETFEVSLNTYPADRYSVRSILRKRA</sequence>
<evidence type="ECO:0000313" key="6">
    <source>
        <dbReference type="Proteomes" id="UP000295122"/>
    </source>
</evidence>